<dbReference type="Proteomes" id="UP000614058">
    <property type="component" value="Unassembled WGS sequence"/>
</dbReference>
<name>A0ABS1BU80_9NEIS</name>
<comment type="caution">
    <text evidence="1">The sequence shown here is derived from an EMBL/GenBank/DDBJ whole genome shotgun (WGS) entry which is preliminary data.</text>
</comment>
<sequence>MLEGHEGIPCVGVGEGSLKTGWGIMVGSCVVLTMRLVPTGICFSLFLGFQAAFGRLGQPETLFGVANGFAVCVVLGRQSVGSKLLSFYRVLQDFAAVMRYGAATAGCHLGCSDVRRFLSESRRRAIGGLWWGVCEWGA</sequence>
<reference evidence="1 2" key="1">
    <citation type="journal article" date="2021" name="Pathogens">
        <title>Isolation and Characterization of Kingella bonacorsii sp. nov., A Novel Kingella Species Detected in a Stable Periodontitis Subject.</title>
        <authorList>
            <person name="Antezack A."/>
            <person name="Boxberger M."/>
            <person name="Rolland C."/>
            <person name="Monnet-Corti V."/>
            <person name="La Scola B."/>
        </authorList>
    </citation>
    <scope>NUCLEOTIDE SEQUENCE [LARGE SCALE GENOMIC DNA]</scope>
    <source>
        <strain evidence="1 2">Marseille-Q4569</strain>
    </source>
</reference>
<dbReference type="EMBL" id="JAEHNZ010000003">
    <property type="protein sequence ID" value="MBK0396825.1"/>
    <property type="molecule type" value="Genomic_DNA"/>
</dbReference>
<evidence type="ECO:0000313" key="1">
    <source>
        <dbReference type="EMBL" id="MBK0396825.1"/>
    </source>
</evidence>
<proteinExistence type="predicted"/>
<organism evidence="1 2">
    <name type="scientific">Kingella bonacorsii</name>
    <dbReference type="NCBI Taxonomy" id="2796361"/>
    <lineage>
        <taxon>Bacteria</taxon>
        <taxon>Pseudomonadati</taxon>
        <taxon>Pseudomonadota</taxon>
        <taxon>Betaproteobacteria</taxon>
        <taxon>Neisseriales</taxon>
        <taxon>Neisseriaceae</taxon>
        <taxon>Kingella</taxon>
    </lineage>
</organism>
<dbReference type="RefSeq" id="WP_200523045.1">
    <property type="nucleotide sequence ID" value="NZ_JAEHNZ010000003.1"/>
</dbReference>
<gene>
    <name evidence="1" type="ORF">JDW22_09630</name>
</gene>
<protein>
    <submittedName>
        <fullName evidence="1">Uncharacterized protein</fullName>
    </submittedName>
</protein>
<evidence type="ECO:0000313" key="2">
    <source>
        <dbReference type="Proteomes" id="UP000614058"/>
    </source>
</evidence>
<keyword evidence="2" id="KW-1185">Reference proteome</keyword>
<accession>A0ABS1BU80</accession>